<dbReference type="Gene3D" id="3.10.129.10">
    <property type="entry name" value="Hotdog Thioesterase"/>
    <property type="match status" value="2"/>
</dbReference>
<accession>A0A8H7U2V3</accession>
<comment type="caution">
    <text evidence="2">The sequence shown here is derived from an EMBL/GenBank/DDBJ whole genome shotgun (WGS) entry which is preliminary data.</text>
</comment>
<dbReference type="GO" id="GO:0019171">
    <property type="term" value="F:(3R)-hydroxyacyl-[acyl-carrier-protein] dehydratase activity"/>
    <property type="evidence" value="ECO:0007669"/>
    <property type="project" value="TreeGrafter"/>
</dbReference>
<gene>
    <name evidence="2" type="ORF">IEO21_04868</name>
</gene>
<feature type="region of interest" description="Disordered" evidence="1">
    <location>
        <begin position="24"/>
        <end position="62"/>
    </location>
</feature>
<evidence type="ECO:0000313" key="3">
    <source>
        <dbReference type="Proteomes" id="UP000639403"/>
    </source>
</evidence>
<proteinExistence type="predicted"/>
<dbReference type="InterPro" id="IPR052741">
    <property type="entry name" value="Mitochondrial_HTD2"/>
</dbReference>
<sequence>MRHQAQVGMMGEDRGTRLRLEKTVPEAEESVGSTGFGPEVKRGRWRPEGEQWGSGQECGRGQIEHPADLTHRLKHSLLLLVATSSAHPSNCHRGDCFVMRQLAPAVTNMVYSLPCRPEYPRRIRESVRHSMLLANVRTIARTHLVTAGQRRSVLTPPAHRCISFVSPAHVAVLDEWIRAEKKLTLADALRAEHLSDLYVTLPTRDGSLRSPEQPKEGTPLGYGHHLVFFHPRNPEHALRPDGTDQDFCPPEPWTRRMWAGGRMEWKGPLLVGQKATATSTISSVAKKGFEKGNPMVFVQQSITYRAEGNADVAIEEERSHVYLAAPGNRRTTKTVPDLPVKADLYLRYLPSATMLFRFSALTFNGHYIHLDREYAQTSEGYPERLVHGPLTALMLLEAYATQWPSVAIKSFTYRAINPLIVSKPISIYGVEQGNATIYVWAEDAETKVVGMVGTITI</sequence>
<reference evidence="2" key="1">
    <citation type="submission" date="2020-11" db="EMBL/GenBank/DDBJ databases">
        <authorList>
            <person name="Koelle M."/>
            <person name="Horta M.A.C."/>
            <person name="Nowrousian M."/>
            <person name="Ohm R.A."/>
            <person name="Benz P."/>
            <person name="Pilgard A."/>
        </authorList>
    </citation>
    <scope>NUCLEOTIDE SEQUENCE</scope>
    <source>
        <strain evidence="2">FPRL280</strain>
    </source>
</reference>
<dbReference type="InterPro" id="IPR029069">
    <property type="entry name" value="HotDog_dom_sf"/>
</dbReference>
<name>A0A8H7U2V3_9APHY</name>
<evidence type="ECO:0000313" key="2">
    <source>
        <dbReference type="EMBL" id="KAF9814924.1"/>
    </source>
</evidence>
<dbReference type="SUPFAM" id="SSF54637">
    <property type="entry name" value="Thioesterase/thiol ester dehydrase-isomerase"/>
    <property type="match status" value="2"/>
</dbReference>
<organism evidence="2 3">
    <name type="scientific">Rhodonia placenta</name>
    <dbReference type="NCBI Taxonomy" id="104341"/>
    <lineage>
        <taxon>Eukaryota</taxon>
        <taxon>Fungi</taxon>
        <taxon>Dikarya</taxon>
        <taxon>Basidiomycota</taxon>
        <taxon>Agaricomycotina</taxon>
        <taxon>Agaricomycetes</taxon>
        <taxon>Polyporales</taxon>
        <taxon>Adustoporiaceae</taxon>
        <taxon>Rhodonia</taxon>
    </lineage>
</organism>
<dbReference type="PANTHER" id="PTHR28152:SF1">
    <property type="entry name" value="HYDROXYACYL-THIOESTER DEHYDRATASE TYPE 2, MITOCHONDRIAL"/>
    <property type="match status" value="1"/>
</dbReference>
<dbReference type="AlphaFoldDB" id="A0A8H7U2V3"/>
<protein>
    <submittedName>
        <fullName evidence="2">Uncharacterized protein</fullName>
    </submittedName>
</protein>
<dbReference type="PANTHER" id="PTHR28152">
    <property type="entry name" value="HYDROXYACYL-THIOESTER DEHYDRATASE TYPE 2, MITOCHONDRIAL"/>
    <property type="match status" value="1"/>
</dbReference>
<feature type="compositionally biased region" description="Basic and acidic residues" evidence="1">
    <location>
        <begin position="39"/>
        <end position="49"/>
    </location>
</feature>
<dbReference type="Proteomes" id="UP000639403">
    <property type="component" value="Unassembled WGS sequence"/>
</dbReference>
<evidence type="ECO:0000256" key="1">
    <source>
        <dbReference type="SAM" id="MobiDB-lite"/>
    </source>
</evidence>
<reference evidence="2" key="2">
    <citation type="journal article" name="Front. Microbiol.">
        <title>Degradative Capacity of Two Strains of Rhodonia placenta: From Phenotype to Genotype.</title>
        <authorList>
            <person name="Kolle M."/>
            <person name="Horta M.A.C."/>
            <person name="Nowrousian M."/>
            <person name="Ohm R.A."/>
            <person name="Benz J.P."/>
            <person name="Pilgard A."/>
        </authorList>
    </citation>
    <scope>NUCLEOTIDE SEQUENCE</scope>
    <source>
        <strain evidence="2">FPRL280</strain>
    </source>
</reference>
<dbReference type="EMBL" id="JADOXO010000078">
    <property type="protein sequence ID" value="KAF9814924.1"/>
    <property type="molecule type" value="Genomic_DNA"/>
</dbReference>